<proteinExistence type="predicted"/>
<feature type="non-terminal residue" evidence="1">
    <location>
        <position position="83"/>
    </location>
</feature>
<dbReference type="EMBL" id="JACVVK020000695">
    <property type="protein sequence ID" value="KAK7455320.1"/>
    <property type="molecule type" value="Genomic_DNA"/>
</dbReference>
<dbReference type="AlphaFoldDB" id="A0ABD0J2M5"/>
<dbReference type="Proteomes" id="UP001519460">
    <property type="component" value="Unassembled WGS sequence"/>
</dbReference>
<name>A0ABD0J2M5_9CAEN</name>
<keyword evidence="2" id="KW-1185">Reference proteome</keyword>
<evidence type="ECO:0000313" key="1">
    <source>
        <dbReference type="EMBL" id="KAK7455320.1"/>
    </source>
</evidence>
<evidence type="ECO:0000313" key="2">
    <source>
        <dbReference type="Proteomes" id="UP001519460"/>
    </source>
</evidence>
<reference evidence="1 2" key="1">
    <citation type="journal article" date="2023" name="Sci. Data">
        <title>Genome assembly of the Korean intertidal mud-creeper Batillaria attramentaria.</title>
        <authorList>
            <person name="Patra A.K."/>
            <person name="Ho P.T."/>
            <person name="Jun S."/>
            <person name="Lee S.J."/>
            <person name="Kim Y."/>
            <person name="Won Y.J."/>
        </authorList>
    </citation>
    <scope>NUCLEOTIDE SEQUENCE [LARGE SCALE GENOMIC DNA]</scope>
    <source>
        <strain evidence="1">Wonlab-2016</strain>
    </source>
</reference>
<sequence>MLCSPKRLAASSKTSQILLNASCVHHTCSSRLPTNKKVLDSLKAVTCGRVHVIFPGKQILVDKENSPECVKCRVEKEKIEERG</sequence>
<protein>
    <submittedName>
        <fullName evidence="1">Uncharacterized protein</fullName>
    </submittedName>
</protein>
<comment type="caution">
    <text evidence="1">The sequence shown here is derived from an EMBL/GenBank/DDBJ whole genome shotgun (WGS) entry which is preliminary data.</text>
</comment>
<accession>A0ABD0J2M5</accession>
<gene>
    <name evidence="1" type="ORF">BaRGS_00039514</name>
</gene>
<organism evidence="1 2">
    <name type="scientific">Batillaria attramentaria</name>
    <dbReference type="NCBI Taxonomy" id="370345"/>
    <lineage>
        <taxon>Eukaryota</taxon>
        <taxon>Metazoa</taxon>
        <taxon>Spiralia</taxon>
        <taxon>Lophotrochozoa</taxon>
        <taxon>Mollusca</taxon>
        <taxon>Gastropoda</taxon>
        <taxon>Caenogastropoda</taxon>
        <taxon>Sorbeoconcha</taxon>
        <taxon>Cerithioidea</taxon>
        <taxon>Batillariidae</taxon>
        <taxon>Batillaria</taxon>
    </lineage>
</organism>